<sequence length="68" mass="7441">MVQRSREPPPGLQSDLCGAQTPSPLLQENTEFRTRAAHIISPPPPCLSTGRSGVVQTFVFCLDFAVWT</sequence>
<dbReference type="Proteomes" id="UP000646548">
    <property type="component" value="Unassembled WGS sequence"/>
</dbReference>
<reference evidence="2" key="1">
    <citation type="journal article" name="BMC Genomics">
        <title>Long-read sequencing and de novo genome assembly of marine medaka (Oryzias melastigma).</title>
        <authorList>
            <person name="Liang P."/>
            <person name="Saqib H.S.A."/>
            <person name="Ni X."/>
            <person name="Shen Y."/>
        </authorList>
    </citation>
    <scope>NUCLEOTIDE SEQUENCE</scope>
    <source>
        <strain evidence="2">Bigg-433</strain>
    </source>
</reference>
<dbReference type="EMBL" id="WKFB01000067">
    <property type="protein sequence ID" value="KAF6737320.1"/>
    <property type="molecule type" value="Genomic_DNA"/>
</dbReference>
<organism evidence="2 3">
    <name type="scientific">Oryzias melastigma</name>
    <name type="common">Marine medaka</name>
    <dbReference type="NCBI Taxonomy" id="30732"/>
    <lineage>
        <taxon>Eukaryota</taxon>
        <taxon>Metazoa</taxon>
        <taxon>Chordata</taxon>
        <taxon>Craniata</taxon>
        <taxon>Vertebrata</taxon>
        <taxon>Euteleostomi</taxon>
        <taxon>Actinopterygii</taxon>
        <taxon>Neopterygii</taxon>
        <taxon>Teleostei</taxon>
        <taxon>Neoteleostei</taxon>
        <taxon>Acanthomorphata</taxon>
        <taxon>Ovalentaria</taxon>
        <taxon>Atherinomorphae</taxon>
        <taxon>Beloniformes</taxon>
        <taxon>Adrianichthyidae</taxon>
        <taxon>Oryziinae</taxon>
        <taxon>Oryzias</taxon>
    </lineage>
</organism>
<feature type="region of interest" description="Disordered" evidence="1">
    <location>
        <begin position="1"/>
        <end position="23"/>
    </location>
</feature>
<name>A0A834L0F3_ORYME</name>
<comment type="caution">
    <text evidence="2">The sequence shown here is derived from an EMBL/GenBank/DDBJ whole genome shotgun (WGS) entry which is preliminary data.</text>
</comment>
<dbReference type="AlphaFoldDB" id="A0A834L0F3"/>
<accession>A0A834L0F3</accession>
<evidence type="ECO:0000256" key="1">
    <source>
        <dbReference type="SAM" id="MobiDB-lite"/>
    </source>
</evidence>
<gene>
    <name evidence="2" type="ORF">FQA47_016052</name>
</gene>
<proteinExistence type="predicted"/>
<evidence type="ECO:0000313" key="3">
    <source>
        <dbReference type="Proteomes" id="UP000646548"/>
    </source>
</evidence>
<evidence type="ECO:0000313" key="2">
    <source>
        <dbReference type="EMBL" id="KAF6737320.1"/>
    </source>
</evidence>
<protein>
    <submittedName>
        <fullName evidence="2">Uncharacterized protein</fullName>
    </submittedName>
</protein>